<feature type="region of interest" description="Disordered" evidence="1">
    <location>
        <begin position="269"/>
        <end position="289"/>
    </location>
</feature>
<reference evidence="4" key="1">
    <citation type="journal article" date="2019" name="Int. J. Syst. Evol. Microbiol.">
        <title>The Global Catalogue of Microorganisms (GCM) 10K type strain sequencing project: providing services to taxonomists for standard genome sequencing and annotation.</title>
        <authorList>
            <consortium name="The Broad Institute Genomics Platform"/>
            <consortium name="The Broad Institute Genome Sequencing Center for Infectious Disease"/>
            <person name="Wu L."/>
            <person name="Ma J."/>
        </authorList>
    </citation>
    <scope>NUCLEOTIDE SEQUENCE [LARGE SCALE GENOMIC DNA]</scope>
    <source>
        <strain evidence="4">XZYJ18</strain>
    </source>
</reference>
<evidence type="ECO:0000256" key="1">
    <source>
        <dbReference type="SAM" id="MobiDB-lite"/>
    </source>
</evidence>
<dbReference type="PROSITE" id="PS51318">
    <property type="entry name" value="TAT"/>
    <property type="match status" value="1"/>
</dbReference>
<accession>A0ABV9DY12</accession>
<organism evidence="3 4">
    <name type="scientific">Nocardiopsis mangrovi</name>
    <dbReference type="NCBI Taxonomy" id="1179818"/>
    <lineage>
        <taxon>Bacteria</taxon>
        <taxon>Bacillati</taxon>
        <taxon>Actinomycetota</taxon>
        <taxon>Actinomycetes</taxon>
        <taxon>Streptosporangiales</taxon>
        <taxon>Nocardiopsidaceae</taxon>
        <taxon>Nocardiopsis</taxon>
    </lineage>
</organism>
<dbReference type="SUPFAM" id="SSF56601">
    <property type="entry name" value="beta-lactamase/transpeptidase-like"/>
    <property type="match status" value="1"/>
</dbReference>
<dbReference type="Proteomes" id="UP001595923">
    <property type="component" value="Unassembled WGS sequence"/>
</dbReference>
<dbReference type="InterPro" id="IPR006311">
    <property type="entry name" value="TAT_signal"/>
</dbReference>
<dbReference type="EMBL" id="JBHSFQ010000014">
    <property type="protein sequence ID" value="MFC4563328.1"/>
    <property type="molecule type" value="Genomic_DNA"/>
</dbReference>
<proteinExistence type="predicted"/>
<evidence type="ECO:0000259" key="2">
    <source>
        <dbReference type="Pfam" id="PF00144"/>
    </source>
</evidence>
<feature type="domain" description="Beta-lactamase-related" evidence="2">
    <location>
        <begin position="62"/>
        <end position="405"/>
    </location>
</feature>
<evidence type="ECO:0000313" key="4">
    <source>
        <dbReference type="Proteomes" id="UP001595923"/>
    </source>
</evidence>
<dbReference type="Gene3D" id="3.40.710.10">
    <property type="entry name" value="DD-peptidase/beta-lactamase superfamily"/>
    <property type="match status" value="1"/>
</dbReference>
<dbReference type="EC" id="3.-.-.-" evidence="3"/>
<dbReference type="InterPro" id="IPR050491">
    <property type="entry name" value="AmpC-like"/>
</dbReference>
<dbReference type="PANTHER" id="PTHR46825">
    <property type="entry name" value="D-ALANYL-D-ALANINE-CARBOXYPEPTIDASE/ENDOPEPTIDASE AMPH"/>
    <property type="match status" value="1"/>
</dbReference>
<dbReference type="InterPro" id="IPR001466">
    <property type="entry name" value="Beta-lactam-related"/>
</dbReference>
<protein>
    <submittedName>
        <fullName evidence="3">Serine hydrolase domain-containing protein</fullName>
        <ecNumber evidence="3">3.-.-.-</ecNumber>
    </submittedName>
</protein>
<keyword evidence="3" id="KW-0378">Hydrolase</keyword>
<comment type="caution">
    <text evidence="3">The sequence shown here is derived from an EMBL/GenBank/DDBJ whole genome shotgun (WGS) entry which is preliminary data.</text>
</comment>
<dbReference type="RefSeq" id="WP_378575417.1">
    <property type="nucleotide sequence ID" value="NZ_JBHSFQ010000014.1"/>
</dbReference>
<dbReference type="PANTHER" id="PTHR46825:SF9">
    <property type="entry name" value="BETA-LACTAMASE-RELATED DOMAIN-CONTAINING PROTEIN"/>
    <property type="match status" value="1"/>
</dbReference>
<dbReference type="InterPro" id="IPR012338">
    <property type="entry name" value="Beta-lactam/transpept-like"/>
</dbReference>
<name>A0ABV9DY12_9ACTN</name>
<dbReference type="Pfam" id="PF00144">
    <property type="entry name" value="Beta-lactamase"/>
    <property type="match status" value="1"/>
</dbReference>
<sequence length="439" mass="45739">MNTACGGNGMTSRGISRRGFGKGAVAAGIGAVLGGTAAGAPSAAAAPEWRATGTAVSALAGFDETMRAFMRERDVSAGQLAVTYQGRLVLARGYAWTDDAALDVQPTSLFRLASLSKPITGAAVARLVQEGGLDLSAPIGSLVDLEPPSGGSADPRLGDVTIRRLLHHLGGWDRASTPDPMFRNFAISDALGVPLPIGMEHVIRHTTGLPLDHDPGTAYAYSNYGYLLLGRAIEAVTGTDYPSYVQDEVLGPVGISRMRLGRSAAADAAPTEVPYRSQNTGTTVLDGSGATVPGPYGTFNLENMDSHGGWIGSAVDLVRFATIFDTPAATPVLNGTSISRVFAEPETGIGSGGSYYGFGWSVRPVASGGTGRNTWHTGGLTGTSTLLVRTYNGMSWAALFNQRDDPSGLSYGTIDPLLWEASRDVASWPSGDRFPDYFG</sequence>
<evidence type="ECO:0000313" key="3">
    <source>
        <dbReference type="EMBL" id="MFC4563328.1"/>
    </source>
</evidence>
<dbReference type="GO" id="GO:0016787">
    <property type="term" value="F:hydrolase activity"/>
    <property type="evidence" value="ECO:0007669"/>
    <property type="project" value="UniProtKB-KW"/>
</dbReference>
<keyword evidence="4" id="KW-1185">Reference proteome</keyword>
<gene>
    <name evidence="3" type="ORF">ACFO4E_15805</name>
</gene>
<feature type="compositionally biased region" description="Polar residues" evidence="1">
    <location>
        <begin position="276"/>
        <end position="285"/>
    </location>
</feature>